<protein>
    <recommendedName>
        <fullName evidence="3">2'-5' RNA ligase</fullName>
    </recommendedName>
</protein>
<dbReference type="Proteomes" id="UP001163336">
    <property type="component" value="Chromosome"/>
</dbReference>
<proteinExistence type="predicted"/>
<dbReference type="Gene3D" id="3.90.1140.10">
    <property type="entry name" value="Cyclic phosphodiesterase"/>
    <property type="match status" value="1"/>
</dbReference>
<keyword evidence="2" id="KW-1185">Reference proteome</keyword>
<dbReference type="Pfam" id="PF13563">
    <property type="entry name" value="2_5_RNA_ligase2"/>
    <property type="match status" value="1"/>
</dbReference>
<sequence length="246" mass="27244">MKDDFPSPDLHAWYDAMWARAHGAIAAGDIERDERVLAGPDPRRGLTLVARPGAALTKRFDALLERLAQAEPGQYRHPPADLHLTVLSLFTVTEDPGAQLARLDAYRAAVHAALKGIEAFEIAFAGITLSRGAVMACGYPRGPALETLRERLRIQLRARGLDASLDQRYRLVTAHATLFRFAAPLRQPARFAALLEELRHAPLGSMRVDQLELVINDWYMSSGSLQRVELLRLPGRPERAAQPYGV</sequence>
<dbReference type="EMBL" id="AP026966">
    <property type="protein sequence ID" value="BDT60783.1"/>
    <property type="molecule type" value="Genomic_DNA"/>
</dbReference>
<dbReference type="InterPro" id="IPR009097">
    <property type="entry name" value="Cyclic_Pdiesterase"/>
</dbReference>
<accession>A0ABN6TJJ0</accession>
<dbReference type="RefSeq" id="WP_281910136.1">
    <property type="nucleotide sequence ID" value="NZ_AP026966.1"/>
</dbReference>
<dbReference type="SUPFAM" id="SSF55144">
    <property type="entry name" value="LigT-like"/>
    <property type="match status" value="1"/>
</dbReference>
<evidence type="ECO:0000313" key="1">
    <source>
        <dbReference type="EMBL" id="BDT60783.1"/>
    </source>
</evidence>
<gene>
    <name evidence="1" type="ORF">MasN3_42770</name>
</gene>
<evidence type="ECO:0000313" key="2">
    <source>
        <dbReference type="Proteomes" id="UP001163336"/>
    </source>
</evidence>
<organism evidence="1 2">
    <name type="scientific">Massilia varians</name>
    <dbReference type="NCBI Taxonomy" id="457921"/>
    <lineage>
        <taxon>Bacteria</taxon>
        <taxon>Pseudomonadati</taxon>
        <taxon>Pseudomonadota</taxon>
        <taxon>Betaproteobacteria</taxon>
        <taxon>Burkholderiales</taxon>
        <taxon>Oxalobacteraceae</taxon>
        <taxon>Telluria group</taxon>
        <taxon>Massilia</taxon>
    </lineage>
</organism>
<evidence type="ECO:0008006" key="3">
    <source>
        <dbReference type="Google" id="ProtNLM"/>
    </source>
</evidence>
<reference evidence="1" key="1">
    <citation type="submission" date="2022-11" db="EMBL/GenBank/DDBJ databases">
        <title>Isolation and characterization of PLA-degrading bacterium Massilia sp. from Antarctic soil.</title>
        <authorList>
            <person name="Sato K."/>
            <person name="Gomez-Fuentes C."/>
            <person name="Ahmad S.A."/>
            <person name="Zulkharnain A."/>
        </authorList>
    </citation>
    <scope>NUCLEOTIDE SEQUENCE</scope>
    <source>
        <strain evidence="1">N-3</strain>
    </source>
</reference>
<name>A0ABN6TJJ0_9BURK</name>